<evidence type="ECO:0000313" key="14">
    <source>
        <dbReference type="Proteomes" id="UP000009374"/>
    </source>
</evidence>
<feature type="transmembrane region" description="Helical" evidence="10">
    <location>
        <begin position="85"/>
        <end position="110"/>
    </location>
</feature>
<keyword evidence="4 10" id="KW-0813">Transport</keyword>
<evidence type="ECO:0000256" key="2">
    <source>
        <dbReference type="ARBA" id="ARBA00004651"/>
    </source>
</evidence>
<dbReference type="SUPFAM" id="SSF161098">
    <property type="entry name" value="MetI-like"/>
    <property type="match status" value="1"/>
</dbReference>
<accession>C6HVE0</accession>
<keyword evidence="5 11" id="KW-1003">Cell membrane</keyword>
<feature type="transmembrane region" description="Helical" evidence="10">
    <location>
        <begin position="6"/>
        <end position="33"/>
    </location>
</feature>
<evidence type="ECO:0000256" key="11">
    <source>
        <dbReference type="RuleBase" id="RU365097"/>
    </source>
</evidence>
<dbReference type="EMBL" id="GG693862">
    <property type="protein sequence ID" value="EES53514.1"/>
    <property type="molecule type" value="Genomic_DNA"/>
</dbReference>
<evidence type="ECO:0000256" key="1">
    <source>
        <dbReference type="ARBA" id="ARBA00002949"/>
    </source>
</evidence>
<dbReference type="PANTHER" id="PTHR30183">
    <property type="entry name" value="MOLYBDENUM TRANSPORT SYSTEM PERMEASE PROTEIN MODB"/>
    <property type="match status" value="1"/>
</dbReference>
<comment type="function">
    <text evidence="1 11">Part of the binding-protein-dependent transport system for molybdenum; probably responsible for the translocation of the substrate across the membrane.</text>
</comment>
<keyword evidence="6 11" id="KW-0500">Molybdenum</keyword>
<dbReference type="PROSITE" id="PS50928">
    <property type="entry name" value="ABC_TM1"/>
    <property type="match status" value="1"/>
</dbReference>
<evidence type="ECO:0000256" key="7">
    <source>
        <dbReference type="ARBA" id="ARBA00022692"/>
    </source>
</evidence>
<evidence type="ECO:0000256" key="5">
    <source>
        <dbReference type="ARBA" id="ARBA00022475"/>
    </source>
</evidence>
<keyword evidence="9 10" id="KW-0472">Membrane</keyword>
<dbReference type="CDD" id="cd06261">
    <property type="entry name" value="TM_PBP2"/>
    <property type="match status" value="1"/>
</dbReference>
<feature type="transmembrane region" description="Helical" evidence="10">
    <location>
        <begin position="195"/>
        <end position="213"/>
    </location>
</feature>
<dbReference type="Proteomes" id="UP000009374">
    <property type="component" value="Unassembled WGS sequence"/>
</dbReference>
<feature type="transmembrane region" description="Helical" evidence="10">
    <location>
        <begin position="45"/>
        <end position="65"/>
    </location>
</feature>
<dbReference type="InterPro" id="IPR000515">
    <property type="entry name" value="MetI-like"/>
</dbReference>
<organism evidence="13 14">
    <name type="scientific">Leptospirillum ferrodiazotrophum</name>
    <dbReference type="NCBI Taxonomy" id="412449"/>
    <lineage>
        <taxon>Bacteria</taxon>
        <taxon>Pseudomonadati</taxon>
        <taxon>Nitrospirota</taxon>
        <taxon>Nitrospiria</taxon>
        <taxon>Nitrospirales</taxon>
        <taxon>Nitrospiraceae</taxon>
        <taxon>Leptospirillum</taxon>
    </lineage>
</organism>
<dbReference type="PANTHER" id="PTHR30183:SF8">
    <property type="entry name" value="MOLYBDENUM TRANSPORT SYSTEM PERMEASE"/>
    <property type="match status" value="1"/>
</dbReference>
<evidence type="ECO:0000256" key="3">
    <source>
        <dbReference type="ARBA" id="ARBA00007069"/>
    </source>
</evidence>
<dbReference type="InterPro" id="IPR035906">
    <property type="entry name" value="MetI-like_sf"/>
</dbReference>
<dbReference type="NCBIfam" id="TIGR02141">
    <property type="entry name" value="modB_ABC"/>
    <property type="match status" value="1"/>
</dbReference>
<gene>
    <name evidence="13" type="ORF">UBAL3_78920107</name>
</gene>
<feature type="domain" description="ABC transmembrane type-1" evidence="12">
    <location>
        <begin position="6"/>
        <end position="209"/>
    </location>
</feature>
<name>C6HVE0_9BACT</name>
<keyword evidence="8 10" id="KW-1133">Transmembrane helix</keyword>
<sequence length="226" mass="24019">MIHSALSVTVALSLLTATILSVLSLPLAAWIVFSKSSWTMLGESVLTLTLVLPPAVLGYLILEVFSPDRLPGSAMAHFLGHPLPFSFAGLLVASMIYSLPFAVSPVAQSFRQIPPRRLEMARILGAGPFTIFRKVVIPMSLSGLATGWVLGFAHTVGEFGVVMMVGGNIPGETRTLSLKAYDDLLSMQPNGARESVLLLLLFSFISLIALNFLRGKGGSPHGSEAA</sequence>
<dbReference type="Gene3D" id="1.10.3720.10">
    <property type="entry name" value="MetI-like"/>
    <property type="match status" value="1"/>
</dbReference>
<evidence type="ECO:0000259" key="12">
    <source>
        <dbReference type="PROSITE" id="PS50928"/>
    </source>
</evidence>
<reference evidence="13 14" key="1">
    <citation type="journal article" date="2009" name="Appl. Environ. Microbiol.">
        <title>Community genomic and proteomic analyses of chemoautotrophic iron-oxidizing "Leptospirillum rubarum" (Group II) and "Leptospirillum ferrodiazotrophum" (Group III) bacteria in acid mine drainage biofilms.</title>
        <authorList>
            <person name="Goltsman D.S."/>
            <person name="Denef V.J."/>
            <person name="Singer S.W."/>
            <person name="VerBerkmoes N.C."/>
            <person name="Lefsrud M."/>
            <person name="Mueller R.S."/>
            <person name="Dick G.J."/>
            <person name="Sun C.L."/>
            <person name="Wheeler K.E."/>
            <person name="Zemla A."/>
            <person name="Baker B.J."/>
            <person name="Hauser L."/>
            <person name="Land M."/>
            <person name="Shah M.B."/>
            <person name="Thelen M.P."/>
            <person name="Hettich R.L."/>
            <person name="Banfield J.F."/>
        </authorList>
    </citation>
    <scope>NUCLEOTIDE SEQUENCE [LARGE SCALE GENOMIC DNA]</scope>
</reference>
<dbReference type="AlphaFoldDB" id="C6HVE0"/>
<comment type="similarity">
    <text evidence="3 11">Belongs to the binding-protein-dependent transport system permease family. CysTW subfamily.</text>
</comment>
<keyword evidence="7 10" id="KW-0812">Transmembrane</keyword>
<evidence type="ECO:0000256" key="4">
    <source>
        <dbReference type="ARBA" id="ARBA00022448"/>
    </source>
</evidence>
<evidence type="ECO:0000256" key="10">
    <source>
        <dbReference type="RuleBase" id="RU363032"/>
    </source>
</evidence>
<keyword evidence="14" id="KW-1185">Reference proteome</keyword>
<protein>
    <recommendedName>
        <fullName evidence="11">Molybdenum transport system permease</fullName>
    </recommendedName>
</protein>
<evidence type="ECO:0000256" key="6">
    <source>
        <dbReference type="ARBA" id="ARBA00022505"/>
    </source>
</evidence>
<evidence type="ECO:0000313" key="13">
    <source>
        <dbReference type="EMBL" id="EES53514.1"/>
    </source>
</evidence>
<dbReference type="GO" id="GO:0005886">
    <property type="term" value="C:plasma membrane"/>
    <property type="evidence" value="ECO:0007669"/>
    <property type="project" value="UniProtKB-SubCell"/>
</dbReference>
<evidence type="ECO:0000256" key="8">
    <source>
        <dbReference type="ARBA" id="ARBA00022989"/>
    </source>
</evidence>
<comment type="subcellular location">
    <subcellularLocation>
        <location evidence="2 10">Cell membrane</location>
        <topology evidence="2 10">Multi-pass membrane protein</topology>
    </subcellularLocation>
</comment>
<evidence type="ECO:0000256" key="9">
    <source>
        <dbReference type="ARBA" id="ARBA00023136"/>
    </source>
</evidence>
<dbReference type="GO" id="GO:0015098">
    <property type="term" value="F:molybdate ion transmembrane transporter activity"/>
    <property type="evidence" value="ECO:0007669"/>
    <property type="project" value="UniProtKB-UniRule"/>
</dbReference>
<dbReference type="InterPro" id="IPR011867">
    <property type="entry name" value="ModB_ABC"/>
</dbReference>
<proteinExistence type="inferred from homology"/>
<feature type="transmembrane region" description="Helical" evidence="10">
    <location>
        <begin position="131"/>
        <end position="153"/>
    </location>
</feature>
<dbReference type="Pfam" id="PF00528">
    <property type="entry name" value="BPD_transp_1"/>
    <property type="match status" value="1"/>
</dbReference>